<comment type="caution">
    <text evidence="3">The sequence shown here is derived from an EMBL/GenBank/DDBJ whole genome shotgun (WGS) entry which is preliminary data.</text>
</comment>
<reference evidence="3" key="1">
    <citation type="journal article" date="2023" name="Plant J.">
        <title>Genome sequences and population genomics provide insights into the demographic history, inbreeding, and mutation load of two 'living fossil' tree species of Dipteronia.</title>
        <authorList>
            <person name="Feng Y."/>
            <person name="Comes H.P."/>
            <person name="Chen J."/>
            <person name="Zhu S."/>
            <person name="Lu R."/>
            <person name="Zhang X."/>
            <person name="Li P."/>
            <person name="Qiu J."/>
            <person name="Olsen K.M."/>
            <person name="Qiu Y."/>
        </authorList>
    </citation>
    <scope>NUCLEOTIDE SEQUENCE</scope>
    <source>
        <strain evidence="3">NBL</strain>
    </source>
</reference>
<protein>
    <recommendedName>
        <fullName evidence="2">Reverse transcriptase zinc-binding domain-containing protein</fullName>
    </recommendedName>
</protein>
<feature type="transmembrane region" description="Helical" evidence="1">
    <location>
        <begin position="126"/>
        <end position="152"/>
    </location>
</feature>
<dbReference type="EMBL" id="JANJYJ010000009">
    <property type="protein sequence ID" value="KAK3187888.1"/>
    <property type="molecule type" value="Genomic_DNA"/>
</dbReference>
<gene>
    <name evidence="3" type="ORF">Dsin_027449</name>
</gene>
<evidence type="ECO:0000313" key="3">
    <source>
        <dbReference type="EMBL" id="KAK3187888.1"/>
    </source>
</evidence>
<feature type="domain" description="Reverse transcriptase zinc-binding" evidence="2">
    <location>
        <begin position="6"/>
        <end position="66"/>
    </location>
</feature>
<accession>A0AAD9ZNJ7</accession>
<evidence type="ECO:0000259" key="2">
    <source>
        <dbReference type="Pfam" id="PF13966"/>
    </source>
</evidence>
<keyword evidence="4" id="KW-1185">Reference proteome</keyword>
<evidence type="ECO:0000256" key="1">
    <source>
        <dbReference type="SAM" id="Phobius"/>
    </source>
</evidence>
<evidence type="ECO:0000313" key="4">
    <source>
        <dbReference type="Proteomes" id="UP001281410"/>
    </source>
</evidence>
<name>A0AAD9ZNJ7_9ROSI</name>
<keyword evidence="1" id="KW-0472">Membrane</keyword>
<dbReference type="Proteomes" id="UP001281410">
    <property type="component" value="Unassembled WGS sequence"/>
</dbReference>
<organism evidence="3 4">
    <name type="scientific">Dipteronia sinensis</name>
    <dbReference type="NCBI Taxonomy" id="43782"/>
    <lineage>
        <taxon>Eukaryota</taxon>
        <taxon>Viridiplantae</taxon>
        <taxon>Streptophyta</taxon>
        <taxon>Embryophyta</taxon>
        <taxon>Tracheophyta</taxon>
        <taxon>Spermatophyta</taxon>
        <taxon>Magnoliopsida</taxon>
        <taxon>eudicotyledons</taxon>
        <taxon>Gunneridae</taxon>
        <taxon>Pentapetalae</taxon>
        <taxon>rosids</taxon>
        <taxon>malvids</taxon>
        <taxon>Sapindales</taxon>
        <taxon>Sapindaceae</taxon>
        <taxon>Hippocastanoideae</taxon>
        <taxon>Acereae</taxon>
        <taxon>Dipteronia</taxon>
    </lineage>
</organism>
<dbReference type="AlphaFoldDB" id="A0AAD9ZNJ7"/>
<keyword evidence="1" id="KW-0812">Transmembrane</keyword>
<dbReference type="Pfam" id="PF13966">
    <property type="entry name" value="zf-RVT"/>
    <property type="match status" value="1"/>
</dbReference>
<proteinExistence type="predicted"/>
<keyword evidence="1" id="KW-1133">Transmembrane helix</keyword>
<sequence>MVCSGCCPPKVEIFIWQVLRGRVMVGQVLRNFEIVLDPSLDYGLCHEGSETIDHLFLHCSWSRNLWTSCMDWWGVTSCTNNSVKDWFQGWSGLCPKNRYRRAWDTLFSAIAWYIWESRNLLLFKGVLLLLSFFCYRPCLSSLLSGVFFVLLAS</sequence>
<dbReference type="InterPro" id="IPR026960">
    <property type="entry name" value="RVT-Znf"/>
</dbReference>